<evidence type="ECO:0000313" key="1">
    <source>
        <dbReference type="EMBL" id="OCK87437.1"/>
    </source>
</evidence>
<keyword evidence="1" id="KW-0378">Hydrolase</keyword>
<organism evidence="1 2">
    <name type="scientific">Cenococcum geophilum 1.58</name>
    <dbReference type="NCBI Taxonomy" id="794803"/>
    <lineage>
        <taxon>Eukaryota</taxon>
        <taxon>Fungi</taxon>
        <taxon>Dikarya</taxon>
        <taxon>Ascomycota</taxon>
        <taxon>Pezizomycotina</taxon>
        <taxon>Dothideomycetes</taxon>
        <taxon>Pleosporomycetidae</taxon>
        <taxon>Gloniales</taxon>
        <taxon>Gloniaceae</taxon>
        <taxon>Cenococcum</taxon>
    </lineage>
</organism>
<gene>
    <name evidence="1" type="ORF">K441DRAFT_701300</name>
</gene>
<reference evidence="1 2" key="1">
    <citation type="journal article" date="2016" name="Nat. Commun.">
        <title>Ectomycorrhizal ecology is imprinted in the genome of the dominant symbiotic fungus Cenococcum geophilum.</title>
        <authorList>
            <consortium name="DOE Joint Genome Institute"/>
            <person name="Peter M."/>
            <person name="Kohler A."/>
            <person name="Ohm R.A."/>
            <person name="Kuo A."/>
            <person name="Krutzmann J."/>
            <person name="Morin E."/>
            <person name="Arend M."/>
            <person name="Barry K.W."/>
            <person name="Binder M."/>
            <person name="Choi C."/>
            <person name="Clum A."/>
            <person name="Copeland A."/>
            <person name="Grisel N."/>
            <person name="Haridas S."/>
            <person name="Kipfer T."/>
            <person name="LaButti K."/>
            <person name="Lindquist E."/>
            <person name="Lipzen A."/>
            <person name="Maire R."/>
            <person name="Meier B."/>
            <person name="Mihaltcheva S."/>
            <person name="Molinier V."/>
            <person name="Murat C."/>
            <person name="Poggeler S."/>
            <person name="Quandt C.A."/>
            <person name="Sperisen C."/>
            <person name="Tritt A."/>
            <person name="Tisserant E."/>
            <person name="Crous P.W."/>
            <person name="Henrissat B."/>
            <person name="Nehls U."/>
            <person name="Egli S."/>
            <person name="Spatafora J.W."/>
            <person name="Grigoriev I.V."/>
            <person name="Martin F.M."/>
        </authorList>
    </citation>
    <scope>NUCLEOTIDE SEQUENCE [LARGE SCALE GENOMIC DNA]</scope>
    <source>
        <strain evidence="1 2">1.58</strain>
    </source>
</reference>
<dbReference type="Proteomes" id="UP000250078">
    <property type="component" value="Unassembled WGS sequence"/>
</dbReference>
<keyword evidence="2" id="KW-1185">Reference proteome</keyword>
<evidence type="ECO:0000313" key="2">
    <source>
        <dbReference type="Proteomes" id="UP000250078"/>
    </source>
</evidence>
<dbReference type="EMBL" id="KV748261">
    <property type="protein sequence ID" value="OCK87437.1"/>
    <property type="molecule type" value="Genomic_DNA"/>
</dbReference>
<accession>A0ACC8EM64</accession>
<name>A0ACC8EM64_9PEZI</name>
<protein>
    <submittedName>
        <fullName evidence="1">P-loop containing nucleoside triphosphate hydrolase protein</fullName>
    </submittedName>
</protein>
<proteinExistence type="predicted"/>
<sequence length="610" mass="68346">MAEAKDSPRGSSSTPLLSPVSSSISPHSEHEPVNDSGIESEWEREPEPPKTPEPPDSSKWNFWLPRIPPPPSFQPGGLDGSAGFSIRDLVGAVQHDTPYEQILAYLSHHSHPSANSVKAHINDPVEGFSAMFYAAATNNEWIIRLFFKYGGNVNAVYGSPPLPLLLFAIANSKTIEYDTTTSVATLLSLGADASVIPKAFYSPFCQDLPERGPSDEDLDNLDDLKIQWCKSLDTRAMVAETLNLTQRYHLEKSSKLEKPTERQRQVAVRNYSEDLFGIPYFLIGQSAATQLLMKELLHGMLRHRRDPLVLVFAGPSGHGKTELARRLGALLSLELHVSDCTIVSRENEFFGSRKPYVGAAEGSPLNNFLARKDGQKCISFLDEFEKASPDIWNSLLIPFDKGEYQDRRDLRTINCSRTIWILATNALDEQIEEYCKKNEEIFNEEDATTRETHLETLTENMKEEFKSRFKPPLTGRISSFIPFLPFSLSETCVGTHKYLLELASEVHRPVNTSFGDREQLLGNIRLKIRLDASVCKTLAKGYDPQLGIRSLRKVVRDTVATKLDYEYMLTHDLIKEGVEMENYVVFVTNGKIKILRVPSKKDAAAPAASN</sequence>